<protein>
    <submittedName>
        <fullName evidence="1">Uncharacterized protein</fullName>
    </submittedName>
</protein>
<gene>
    <name evidence="1" type="ORF">SDC9_124070</name>
</gene>
<reference evidence="1" key="1">
    <citation type="submission" date="2019-08" db="EMBL/GenBank/DDBJ databases">
        <authorList>
            <person name="Kucharzyk K."/>
            <person name="Murdoch R.W."/>
            <person name="Higgins S."/>
            <person name="Loffler F."/>
        </authorList>
    </citation>
    <scope>NUCLEOTIDE SEQUENCE</scope>
</reference>
<comment type="caution">
    <text evidence="1">The sequence shown here is derived from an EMBL/GenBank/DDBJ whole genome shotgun (WGS) entry which is preliminary data.</text>
</comment>
<name>A0A645CJD9_9ZZZZ</name>
<accession>A0A645CJD9</accession>
<evidence type="ECO:0000313" key="1">
    <source>
        <dbReference type="EMBL" id="MPM77070.1"/>
    </source>
</evidence>
<dbReference type="EMBL" id="VSSQ01027695">
    <property type="protein sequence ID" value="MPM77070.1"/>
    <property type="molecule type" value="Genomic_DNA"/>
</dbReference>
<dbReference type="AlphaFoldDB" id="A0A645CJD9"/>
<sequence>MIFLNIEGPGALVWSYRLDEKKWSYRIVRHCHTRPGSIITLSFKFKVKPHDKFFGFCVVDNFGSFQNAPLGNIRC</sequence>
<organism evidence="1">
    <name type="scientific">bioreactor metagenome</name>
    <dbReference type="NCBI Taxonomy" id="1076179"/>
    <lineage>
        <taxon>unclassified sequences</taxon>
        <taxon>metagenomes</taxon>
        <taxon>ecological metagenomes</taxon>
    </lineage>
</organism>
<proteinExistence type="predicted"/>